<dbReference type="PROSITE" id="PS00211">
    <property type="entry name" value="ABC_TRANSPORTER_1"/>
    <property type="match status" value="1"/>
</dbReference>
<dbReference type="InterPro" id="IPR036640">
    <property type="entry name" value="ABC1_TM_sf"/>
</dbReference>
<evidence type="ECO:0000256" key="6">
    <source>
        <dbReference type="ARBA" id="ARBA00022989"/>
    </source>
</evidence>
<keyword evidence="4" id="KW-0547">Nucleotide-binding</keyword>
<dbReference type="Pfam" id="PF00005">
    <property type="entry name" value="ABC_tran"/>
    <property type="match status" value="1"/>
</dbReference>
<dbReference type="GO" id="GO:0140359">
    <property type="term" value="F:ABC-type transporter activity"/>
    <property type="evidence" value="ECO:0007669"/>
    <property type="project" value="InterPro"/>
</dbReference>
<evidence type="ECO:0000259" key="10">
    <source>
        <dbReference type="PROSITE" id="PS50893"/>
    </source>
</evidence>
<dbReference type="GO" id="GO:0005886">
    <property type="term" value="C:plasma membrane"/>
    <property type="evidence" value="ECO:0007669"/>
    <property type="project" value="UniProtKB-SubCell"/>
</dbReference>
<comment type="subcellular location">
    <subcellularLocation>
        <location evidence="1">Cell membrane</location>
        <topology evidence="1">Multi-pass membrane protein</topology>
    </subcellularLocation>
</comment>
<dbReference type="InterPro" id="IPR039421">
    <property type="entry name" value="Type_1_exporter"/>
</dbReference>
<feature type="transmembrane region" description="Helical" evidence="9">
    <location>
        <begin position="161"/>
        <end position="180"/>
    </location>
</feature>
<dbReference type="OrthoDB" id="1111069at2"/>
<dbReference type="GO" id="GO:0034040">
    <property type="term" value="F:ATPase-coupled lipid transmembrane transporter activity"/>
    <property type="evidence" value="ECO:0007669"/>
    <property type="project" value="TreeGrafter"/>
</dbReference>
<dbReference type="GO" id="GO:0016887">
    <property type="term" value="F:ATP hydrolysis activity"/>
    <property type="evidence" value="ECO:0007669"/>
    <property type="project" value="InterPro"/>
</dbReference>
<protein>
    <recommendedName>
        <fullName evidence="8">Multidrug resistance-like ATP-binding protein MdlB</fullName>
    </recommendedName>
</protein>
<dbReference type="AlphaFoldDB" id="A0A1G6PVR3"/>
<dbReference type="Gene3D" id="3.40.50.300">
    <property type="entry name" value="P-loop containing nucleotide triphosphate hydrolases"/>
    <property type="match status" value="1"/>
</dbReference>
<dbReference type="InterPro" id="IPR017871">
    <property type="entry name" value="ABC_transporter-like_CS"/>
</dbReference>
<feature type="domain" description="ABC transporter" evidence="10">
    <location>
        <begin position="362"/>
        <end position="598"/>
    </location>
</feature>
<dbReference type="EMBL" id="FNAC01000007">
    <property type="protein sequence ID" value="SDC84128.1"/>
    <property type="molecule type" value="Genomic_DNA"/>
</dbReference>
<dbReference type="SUPFAM" id="SSF90123">
    <property type="entry name" value="ABC transporter transmembrane region"/>
    <property type="match status" value="1"/>
</dbReference>
<feature type="transmembrane region" description="Helical" evidence="9">
    <location>
        <begin position="279"/>
        <end position="310"/>
    </location>
</feature>
<proteinExistence type="predicted"/>
<dbReference type="FunFam" id="3.40.50.300:FF:000604">
    <property type="entry name" value="ABC transporter B family member 28"/>
    <property type="match status" value="1"/>
</dbReference>
<dbReference type="RefSeq" id="WP_087938276.1">
    <property type="nucleotide sequence ID" value="NZ_FNAC01000007.1"/>
</dbReference>
<sequence length="601" mass="67537">MEIIQKISEKYFRHFNFFYSFIGYRIFILISISIFVGLLDGFGLALLIPVFELAAGSADPSQSSESLGELQFLLDGVASLGIDVNLNSVIILMVILFILKAFLKLLDGWYKIKIQNRFVKKLRFGLVDGLGSLSYENFLNLDSGKVQNTLGSEGIKLTYGFLAYFNSVQHAVLLLVYVGLAMLTNFQFALLVGVGGYLSNILFRILFKNTEIASVGLSNLGHTYQSYLVQAVHNFKYLKATDYFGSYKDKLRDIIDRIENNQRKIGLYNAIMSSAREPIILIIVVLIIVIQVNLLGGTMASIVMSLMFLYRALNYVVTLQGSWQGFISNIGGLRSSVDLIDEFHQGKEIIPLEPQIDRISSLNLKNVDFKYPNGFKVLKNVNIDVESLKTYAFVGESGSGKTSLVNLIVGLFNPSSGVISVNGLDRNGINLSSYRKRFGYITQEPVIFNDTIYNNITLWGEDNDINRSKFERALKLAKLDEFVYTLSERDSTKLGDNGILISGGQKQRISIARELYKDVDILIFDEATSALDSETEKLIQDNIDLLMGKYTILIIAHRLSTVRKADVISLMAKGEILESGSFQDLVKRNEQFRRMVELQEF</sequence>
<dbReference type="GO" id="GO:0005737">
    <property type="term" value="C:cytoplasm"/>
    <property type="evidence" value="ECO:0007669"/>
    <property type="project" value="UniProtKB-ARBA"/>
</dbReference>
<feature type="transmembrane region" description="Helical" evidence="9">
    <location>
        <begin position="84"/>
        <end position="103"/>
    </location>
</feature>
<keyword evidence="3 9" id="KW-0812">Transmembrane</keyword>
<organism evidence="12 13">
    <name type="scientific">Algoriphagus faecimaris</name>
    <dbReference type="NCBI Taxonomy" id="686796"/>
    <lineage>
        <taxon>Bacteria</taxon>
        <taxon>Pseudomonadati</taxon>
        <taxon>Bacteroidota</taxon>
        <taxon>Cytophagia</taxon>
        <taxon>Cytophagales</taxon>
        <taxon>Cyclobacteriaceae</taxon>
        <taxon>Algoriphagus</taxon>
    </lineage>
</organism>
<feature type="domain" description="ABC transmembrane type-1" evidence="11">
    <location>
        <begin position="27"/>
        <end position="325"/>
    </location>
</feature>
<dbReference type="SMART" id="SM00382">
    <property type="entry name" value="AAA"/>
    <property type="match status" value="1"/>
</dbReference>
<dbReference type="GO" id="GO:0005524">
    <property type="term" value="F:ATP binding"/>
    <property type="evidence" value="ECO:0007669"/>
    <property type="project" value="UniProtKB-KW"/>
</dbReference>
<dbReference type="PROSITE" id="PS50893">
    <property type="entry name" value="ABC_TRANSPORTER_2"/>
    <property type="match status" value="1"/>
</dbReference>
<keyword evidence="13" id="KW-1185">Reference proteome</keyword>
<evidence type="ECO:0000313" key="12">
    <source>
        <dbReference type="EMBL" id="SDC84128.1"/>
    </source>
</evidence>
<dbReference type="InterPro" id="IPR003593">
    <property type="entry name" value="AAA+_ATPase"/>
</dbReference>
<evidence type="ECO:0000256" key="5">
    <source>
        <dbReference type="ARBA" id="ARBA00022840"/>
    </source>
</evidence>
<gene>
    <name evidence="12" type="ORF">SAMN04488104_100772</name>
</gene>
<reference evidence="13" key="1">
    <citation type="submission" date="2016-10" db="EMBL/GenBank/DDBJ databases">
        <authorList>
            <person name="Varghese N."/>
            <person name="Submissions S."/>
        </authorList>
    </citation>
    <scope>NUCLEOTIDE SEQUENCE [LARGE SCALE GENOMIC DNA]</scope>
    <source>
        <strain evidence="13">DSM 23095</strain>
    </source>
</reference>
<evidence type="ECO:0000256" key="8">
    <source>
        <dbReference type="ARBA" id="ARBA00040960"/>
    </source>
</evidence>
<evidence type="ECO:0000256" key="4">
    <source>
        <dbReference type="ARBA" id="ARBA00022741"/>
    </source>
</evidence>
<dbReference type="PANTHER" id="PTHR24221:SF654">
    <property type="entry name" value="ATP-BINDING CASSETTE SUB-FAMILY B MEMBER 6"/>
    <property type="match status" value="1"/>
</dbReference>
<keyword evidence="2" id="KW-0813">Transport</keyword>
<dbReference type="InterPro" id="IPR011527">
    <property type="entry name" value="ABC1_TM_dom"/>
</dbReference>
<evidence type="ECO:0000259" key="11">
    <source>
        <dbReference type="PROSITE" id="PS50929"/>
    </source>
</evidence>
<keyword evidence="7 9" id="KW-0472">Membrane</keyword>
<evidence type="ECO:0000256" key="3">
    <source>
        <dbReference type="ARBA" id="ARBA00022692"/>
    </source>
</evidence>
<keyword evidence="5 12" id="KW-0067">ATP-binding</keyword>
<dbReference type="InterPro" id="IPR027417">
    <property type="entry name" value="P-loop_NTPase"/>
</dbReference>
<feature type="transmembrane region" description="Helical" evidence="9">
    <location>
        <begin position="21"/>
        <end position="51"/>
    </location>
</feature>
<dbReference type="InterPro" id="IPR003439">
    <property type="entry name" value="ABC_transporter-like_ATP-bd"/>
</dbReference>
<name>A0A1G6PVR3_9BACT</name>
<evidence type="ECO:0000256" key="2">
    <source>
        <dbReference type="ARBA" id="ARBA00022448"/>
    </source>
</evidence>
<dbReference type="SUPFAM" id="SSF52540">
    <property type="entry name" value="P-loop containing nucleoside triphosphate hydrolases"/>
    <property type="match status" value="1"/>
</dbReference>
<keyword evidence="6 9" id="KW-1133">Transmembrane helix</keyword>
<evidence type="ECO:0000313" key="13">
    <source>
        <dbReference type="Proteomes" id="UP000199060"/>
    </source>
</evidence>
<dbReference type="Proteomes" id="UP000199060">
    <property type="component" value="Unassembled WGS sequence"/>
</dbReference>
<feature type="transmembrane region" description="Helical" evidence="9">
    <location>
        <begin position="186"/>
        <end position="207"/>
    </location>
</feature>
<dbReference type="Gene3D" id="1.20.1560.10">
    <property type="entry name" value="ABC transporter type 1, transmembrane domain"/>
    <property type="match status" value="1"/>
</dbReference>
<dbReference type="STRING" id="686796.SAMN04488104_100772"/>
<dbReference type="PROSITE" id="PS50929">
    <property type="entry name" value="ABC_TM1F"/>
    <property type="match status" value="1"/>
</dbReference>
<dbReference type="PANTHER" id="PTHR24221">
    <property type="entry name" value="ATP-BINDING CASSETTE SUB-FAMILY B"/>
    <property type="match status" value="1"/>
</dbReference>
<accession>A0A1G6PVR3</accession>
<evidence type="ECO:0000256" key="7">
    <source>
        <dbReference type="ARBA" id="ARBA00023136"/>
    </source>
</evidence>
<evidence type="ECO:0000256" key="1">
    <source>
        <dbReference type="ARBA" id="ARBA00004651"/>
    </source>
</evidence>
<evidence type="ECO:0000256" key="9">
    <source>
        <dbReference type="SAM" id="Phobius"/>
    </source>
</evidence>